<keyword evidence="6" id="KW-0809">Transit peptide</keyword>
<feature type="region of interest" description="Disordered" evidence="13">
    <location>
        <begin position="22"/>
        <end position="41"/>
    </location>
</feature>
<keyword evidence="9 12" id="KW-0496">Mitochondrion</keyword>
<comment type="caution">
    <text evidence="14">The sequence shown here is derived from an EMBL/GenBank/DDBJ whole genome shotgun (WGS) entry which is preliminary data.</text>
</comment>
<proteinExistence type="inferred from homology"/>
<dbReference type="SUPFAM" id="SSF81411">
    <property type="entry name" value="Mitochondrial cytochrome c oxidase subunit VIa"/>
    <property type="match status" value="1"/>
</dbReference>
<keyword evidence="8" id="KW-0560">Oxidoreductase</keyword>
<dbReference type="GO" id="GO:0030234">
    <property type="term" value="F:enzyme regulator activity"/>
    <property type="evidence" value="ECO:0007669"/>
    <property type="project" value="TreeGrafter"/>
</dbReference>
<evidence type="ECO:0000313" key="15">
    <source>
        <dbReference type="Proteomes" id="UP001217918"/>
    </source>
</evidence>
<dbReference type="InterPro" id="IPR036418">
    <property type="entry name" value="Cyt_c_oxidase_su6a_sf"/>
</dbReference>
<keyword evidence="15" id="KW-1185">Reference proteome</keyword>
<evidence type="ECO:0000256" key="11">
    <source>
        <dbReference type="RuleBase" id="RU004396"/>
    </source>
</evidence>
<evidence type="ECO:0000256" key="5">
    <source>
        <dbReference type="ARBA" id="ARBA00022792"/>
    </source>
</evidence>
<dbReference type="InterPro" id="IPR001349">
    <property type="entry name" value="Cyt_c_oxidase_su6a"/>
</dbReference>
<evidence type="ECO:0000256" key="6">
    <source>
        <dbReference type="ARBA" id="ARBA00022946"/>
    </source>
</evidence>
<evidence type="ECO:0000256" key="10">
    <source>
        <dbReference type="ARBA" id="ARBA00023136"/>
    </source>
</evidence>
<dbReference type="EMBL" id="JAQQPM010000009">
    <property type="protein sequence ID" value="KAK2075130.1"/>
    <property type="molecule type" value="Genomic_DNA"/>
</dbReference>
<feature type="compositionally biased region" description="Low complexity" evidence="13">
    <location>
        <begin position="28"/>
        <end position="39"/>
    </location>
</feature>
<accession>A0AAD9IDC4</accession>
<dbReference type="InterPro" id="IPR018507">
    <property type="entry name" value="Cyt_c_oxidase_su6a_CS"/>
</dbReference>
<keyword evidence="10 12" id="KW-0472">Membrane</keyword>
<evidence type="ECO:0000256" key="9">
    <source>
        <dbReference type="ARBA" id="ARBA00023128"/>
    </source>
</evidence>
<dbReference type="PROSITE" id="PS01329">
    <property type="entry name" value="COX6A"/>
    <property type="match status" value="1"/>
</dbReference>
<dbReference type="FunFam" id="4.10.95.10:FF:000001">
    <property type="entry name" value="Cytochrome c oxidase subunit 6A, mitochondrial"/>
    <property type="match status" value="1"/>
</dbReference>
<evidence type="ECO:0000256" key="7">
    <source>
        <dbReference type="ARBA" id="ARBA00022989"/>
    </source>
</evidence>
<dbReference type="Gene3D" id="4.10.95.10">
    <property type="entry name" value="Cytochrome c oxidase, subunit VIa"/>
    <property type="match status" value="1"/>
</dbReference>
<dbReference type="AlphaFoldDB" id="A0AAD9IDC4"/>
<dbReference type="GO" id="GO:0006123">
    <property type="term" value="P:mitochondrial electron transport, cytochrome c to oxygen"/>
    <property type="evidence" value="ECO:0007669"/>
    <property type="project" value="TreeGrafter"/>
</dbReference>
<dbReference type="GO" id="GO:0005743">
    <property type="term" value="C:mitochondrial inner membrane"/>
    <property type="evidence" value="ECO:0007669"/>
    <property type="project" value="UniProtKB-SubCell"/>
</dbReference>
<evidence type="ECO:0000256" key="2">
    <source>
        <dbReference type="ARBA" id="ARBA00004673"/>
    </source>
</evidence>
<gene>
    <name evidence="14" type="ORF">P8C59_009282</name>
</gene>
<evidence type="ECO:0000256" key="4">
    <source>
        <dbReference type="ARBA" id="ARBA00022692"/>
    </source>
</evidence>
<protein>
    <recommendedName>
        <fullName evidence="12">Cytochrome c oxidase subunit</fullName>
    </recommendedName>
    <alternativeName>
        <fullName evidence="12">Cytochrome c oxidase polypeptide VIa</fullName>
    </alternativeName>
</protein>
<comment type="pathway">
    <text evidence="2">Energy metabolism; oxidative phosphorylation.</text>
</comment>
<evidence type="ECO:0000313" key="14">
    <source>
        <dbReference type="EMBL" id="KAK2075130.1"/>
    </source>
</evidence>
<comment type="similarity">
    <text evidence="3 11">Belongs to the cytochrome c oxidase subunit 6A family.</text>
</comment>
<dbReference type="PANTHER" id="PTHR11504:SF0">
    <property type="entry name" value="CYTOCHROME C OXIDASE SUBUNIT"/>
    <property type="match status" value="1"/>
</dbReference>
<evidence type="ECO:0000256" key="13">
    <source>
        <dbReference type="SAM" id="MobiDB-lite"/>
    </source>
</evidence>
<dbReference type="Pfam" id="PF02046">
    <property type="entry name" value="COX6A"/>
    <property type="match status" value="1"/>
</dbReference>
<sequence>MIAQRQIARAAPRFSFQLRPTTQRRFASSTPSTGSNSESAFLRERKAVKEHAASTTELWRKISIYVCIPALALAGWNAYNLYNQHWEHWSHMPPLEERTEYSYQNIRTKNFPWGDGDKTLFWNDKVNYHHKD</sequence>
<keyword evidence="5 12" id="KW-0999">Mitochondrion inner membrane</keyword>
<name>A0AAD9IDC4_9PEZI</name>
<evidence type="ECO:0000256" key="1">
    <source>
        <dbReference type="ARBA" id="ARBA00004434"/>
    </source>
</evidence>
<dbReference type="GO" id="GO:0016491">
    <property type="term" value="F:oxidoreductase activity"/>
    <property type="evidence" value="ECO:0007669"/>
    <property type="project" value="UniProtKB-KW"/>
</dbReference>
<evidence type="ECO:0000256" key="12">
    <source>
        <dbReference type="RuleBase" id="RU004397"/>
    </source>
</evidence>
<dbReference type="CDD" id="cd00925">
    <property type="entry name" value="Cyt_c_Oxidase_VIa"/>
    <property type="match status" value="1"/>
</dbReference>
<keyword evidence="4" id="KW-0812">Transmembrane</keyword>
<evidence type="ECO:0000256" key="8">
    <source>
        <dbReference type="ARBA" id="ARBA00023002"/>
    </source>
</evidence>
<dbReference type="Proteomes" id="UP001217918">
    <property type="component" value="Unassembled WGS sequence"/>
</dbReference>
<reference evidence="14" key="1">
    <citation type="journal article" date="2023" name="Mol. Plant Microbe Interact.">
        <title>Elucidating the Obligate Nature and Biological Capacity of an Invasive Fungal Corn Pathogen.</title>
        <authorList>
            <person name="MacCready J.S."/>
            <person name="Roggenkamp E.M."/>
            <person name="Gdanetz K."/>
            <person name="Chilvers M.I."/>
        </authorList>
    </citation>
    <scope>NUCLEOTIDE SEQUENCE</scope>
    <source>
        <strain evidence="14">PM02</strain>
    </source>
</reference>
<evidence type="ECO:0000256" key="3">
    <source>
        <dbReference type="ARBA" id="ARBA00005553"/>
    </source>
</evidence>
<organism evidence="14 15">
    <name type="scientific">Phyllachora maydis</name>
    <dbReference type="NCBI Taxonomy" id="1825666"/>
    <lineage>
        <taxon>Eukaryota</taxon>
        <taxon>Fungi</taxon>
        <taxon>Dikarya</taxon>
        <taxon>Ascomycota</taxon>
        <taxon>Pezizomycotina</taxon>
        <taxon>Sordariomycetes</taxon>
        <taxon>Sordariomycetidae</taxon>
        <taxon>Phyllachorales</taxon>
        <taxon>Phyllachoraceae</taxon>
        <taxon>Phyllachora</taxon>
    </lineage>
</organism>
<dbReference type="PANTHER" id="PTHR11504">
    <property type="entry name" value="CYTOCHROME C OXIDASE POLYPEPTIDE VIA"/>
    <property type="match status" value="1"/>
</dbReference>
<comment type="subcellular location">
    <subcellularLocation>
        <location evidence="1">Mitochondrion inner membrane</location>
        <topology evidence="1">Single-pass membrane protein</topology>
    </subcellularLocation>
</comment>
<keyword evidence="7" id="KW-1133">Transmembrane helix</keyword>